<dbReference type="Proteomes" id="UP001149165">
    <property type="component" value="Unassembled WGS sequence"/>
</dbReference>
<organism evidence="3 4">
    <name type="scientific">Penicillium angulare</name>
    <dbReference type="NCBI Taxonomy" id="116970"/>
    <lineage>
        <taxon>Eukaryota</taxon>
        <taxon>Fungi</taxon>
        <taxon>Dikarya</taxon>
        <taxon>Ascomycota</taxon>
        <taxon>Pezizomycotina</taxon>
        <taxon>Eurotiomycetes</taxon>
        <taxon>Eurotiomycetidae</taxon>
        <taxon>Eurotiales</taxon>
        <taxon>Aspergillaceae</taxon>
        <taxon>Penicillium</taxon>
    </lineage>
</organism>
<reference evidence="3" key="1">
    <citation type="submission" date="2022-11" db="EMBL/GenBank/DDBJ databases">
        <authorList>
            <person name="Petersen C."/>
        </authorList>
    </citation>
    <scope>NUCLEOTIDE SEQUENCE</scope>
    <source>
        <strain evidence="3">IBT 30069</strain>
    </source>
</reference>
<name>A0A9W9FIM4_9EURO</name>
<dbReference type="SUPFAM" id="SSF53098">
    <property type="entry name" value="Ribonuclease H-like"/>
    <property type="match status" value="1"/>
</dbReference>
<evidence type="ECO:0000313" key="4">
    <source>
        <dbReference type="Proteomes" id="UP001149165"/>
    </source>
</evidence>
<accession>A0A9W9FIM4</accession>
<dbReference type="InterPro" id="IPR036397">
    <property type="entry name" value="RNaseH_sf"/>
</dbReference>
<evidence type="ECO:0000259" key="1">
    <source>
        <dbReference type="Pfam" id="PF13358"/>
    </source>
</evidence>
<dbReference type="EMBL" id="JAPQKH010000004">
    <property type="protein sequence ID" value="KAJ5100913.1"/>
    <property type="molecule type" value="Genomic_DNA"/>
</dbReference>
<proteinExistence type="predicted"/>
<dbReference type="OrthoDB" id="5379619at2759"/>
<dbReference type="PANTHER" id="PTHR46564">
    <property type="entry name" value="TRANSPOSASE"/>
    <property type="match status" value="1"/>
</dbReference>
<keyword evidence="4" id="KW-1185">Reference proteome</keyword>
<reference evidence="3" key="2">
    <citation type="journal article" date="2023" name="IMA Fungus">
        <title>Comparative genomic study of the Penicillium genus elucidates a diverse pangenome and 15 lateral gene transfer events.</title>
        <authorList>
            <person name="Petersen C."/>
            <person name="Sorensen T."/>
            <person name="Nielsen M.R."/>
            <person name="Sondergaard T.E."/>
            <person name="Sorensen J.L."/>
            <person name="Fitzpatrick D.A."/>
            <person name="Frisvad J.C."/>
            <person name="Nielsen K.L."/>
        </authorList>
    </citation>
    <scope>NUCLEOTIDE SEQUENCE</scope>
    <source>
        <strain evidence="3">IBT 30069</strain>
    </source>
</reference>
<feature type="domain" description="Tc1-like transposase DDE" evidence="1">
    <location>
        <begin position="264"/>
        <end position="399"/>
    </location>
</feature>
<dbReference type="SUPFAM" id="SSF46689">
    <property type="entry name" value="Homeodomain-like"/>
    <property type="match status" value="1"/>
</dbReference>
<dbReference type="Gene3D" id="3.30.420.10">
    <property type="entry name" value="Ribonuclease H-like superfamily/Ribonuclease H"/>
    <property type="match status" value="1"/>
</dbReference>
<evidence type="ECO:0000259" key="2">
    <source>
        <dbReference type="Pfam" id="PF13592"/>
    </source>
</evidence>
<evidence type="ECO:0000313" key="3">
    <source>
        <dbReference type="EMBL" id="KAJ5100913.1"/>
    </source>
</evidence>
<dbReference type="InterPro" id="IPR047655">
    <property type="entry name" value="Transpos_IS630-like"/>
</dbReference>
<protein>
    <recommendedName>
        <fullName evidence="5">Tc1-like transposase DDE domain-containing protein</fullName>
    </recommendedName>
</protein>
<dbReference type="PANTHER" id="PTHR46564:SF1">
    <property type="entry name" value="TRANSPOSASE"/>
    <property type="match status" value="1"/>
</dbReference>
<dbReference type="GO" id="GO:0003676">
    <property type="term" value="F:nucleic acid binding"/>
    <property type="evidence" value="ECO:0007669"/>
    <property type="project" value="InterPro"/>
</dbReference>
<dbReference type="InterPro" id="IPR009057">
    <property type="entry name" value="Homeodomain-like_sf"/>
</dbReference>
<evidence type="ECO:0008006" key="5">
    <source>
        <dbReference type="Google" id="ProtNLM"/>
    </source>
</evidence>
<gene>
    <name evidence="3" type="ORF">N7456_006965</name>
</gene>
<dbReference type="AlphaFoldDB" id="A0A9W9FIM4"/>
<dbReference type="InterPro" id="IPR038717">
    <property type="entry name" value="Tc1-like_DDE_dom"/>
</dbReference>
<comment type="caution">
    <text evidence="3">The sequence shown here is derived from an EMBL/GenBank/DDBJ whole genome shotgun (WGS) entry which is preliminary data.</text>
</comment>
<sequence length="444" mass="50729">MGVIDVLLVKDLHVCSFCMESSGHPGFQSLVSSVLVVIYQFAGDRQVIRIWISVPGSKELEGPLRAQNPAAFLYLRNSFRGLMARIVKIQRGNEMEHPSWECYNASLPQPHQHPNRPQMARNLQTWQRKLIVHMALSRKRLTISQMAKVAKCSERSVTNIHRNMRLFGDPRSPSVPAGQPSIITPVMVDTLCNHLAEKPGLYVEEMALFLWEEFRVLPSSSSVKRALARAGWTKKKAQQKAREQNPQLRDFYQHKLSEFRSYHLVFVDESGCDQQVGNRRTGWSPLGVTPAQISKFHRGQRYQILPAYAQDGVILSRIFKGSTDARFFESFIEQLLQHCGRWPEPKSVLVMDNASFHRSVRIKHLCSEAGVKLLYLPPYSPDFNPIEEFFAELKAHIKKVWSAYEKNPDQGFHTFLRRCVNDVGAKEQSAEGHFRHAGINVEEA</sequence>
<dbReference type="Pfam" id="PF13358">
    <property type="entry name" value="DDE_3"/>
    <property type="match status" value="1"/>
</dbReference>
<dbReference type="InterPro" id="IPR025959">
    <property type="entry name" value="Winged_HTH_dom"/>
</dbReference>
<dbReference type="InterPro" id="IPR012337">
    <property type="entry name" value="RNaseH-like_sf"/>
</dbReference>
<dbReference type="Pfam" id="PF13592">
    <property type="entry name" value="HTH_33"/>
    <property type="match status" value="1"/>
</dbReference>
<feature type="domain" description="Winged helix-turn helix" evidence="2">
    <location>
        <begin position="204"/>
        <end position="249"/>
    </location>
</feature>
<dbReference type="NCBIfam" id="NF033545">
    <property type="entry name" value="transpos_IS630"/>
    <property type="match status" value="1"/>
</dbReference>